<sequence>MLGVANLPTYALGTLLIILLPGPSSLYTLSVAVRRGVRTGYRAAAGVFLGEMLLMLLTAAGVASLLRANPVAFAVVKYAGAGYLGWIAVGMLRAAWRTWRTRGESPSAAARSEGEGTGVEHPFRRSVLITLLNPKAILFFISFFAQFVDPAYPHPMLSFGLLALVYQAMSVCYITALIFGGTYLSARFSRRRRLSSGLTAGAGALFLGFAAKLATAGS</sequence>
<feature type="transmembrane region" description="Helical" evidence="7">
    <location>
        <begin position="159"/>
        <end position="184"/>
    </location>
</feature>
<dbReference type="PANTHER" id="PTHR30086">
    <property type="entry name" value="ARGININE EXPORTER PROTEIN ARGO"/>
    <property type="match status" value="1"/>
</dbReference>
<keyword evidence="6 7" id="KW-0472">Membrane</keyword>
<keyword evidence="5 7" id="KW-1133">Transmembrane helix</keyword>
<evidence type="ECO:0000256" key="3">
    <source>
        <dbReference type="ARBA" id="ARBA00022475"/>
    </source>
</evidence>
<comment type="caution">
    <text evidence="8">The sequence shown here is derived from an EMBL/GenBank/DDBJ whole genome shotgun (WGS) entry which is preliminary data.</text>
</comment>
<evidence type="ECO:0000256" key="1">
    <source>
        <dbReference type="ARBA" id="ARBA00004651"/>
    </source>
</evidence>
<dbReference type="RefSeq" id="WP_197992566.1">
    <property type="nucleotide sequence ID" value="NZ_JACYXC010000002.1"/>
</dbReference>
<name>A0ABS0NUB6_9ACTN</name>
<dbReference type="EMBL" id="JACYXC010000002">
    <property type="protein sequence ID" value="MBH5338797.1"/>
    <property type="molecule type" value="Genomic_DNA"/>
</dbReference>
<comment type="subcellular location">
    <subcellularLocation>
        <location evidence="1">Cell membrane</location>
        <topology evidence="1">Multi-pass membrane protein</topology>
    </subcellularLocation>
</comment>
<evidence type="ECO:0000256" key="7">
    <source>
        <dbReference type="SAM" id="Phobius"/>
    </source>
</evidence>
<keyword evidence="3" id="KW-1003">Cell membrane</keyword>
<evidence type="ECO:0000313" key="9">
    <source>
        <dbReference type="Proteomes" id="UP000807371"/>
    </source>
</evidence>
<gene>
    <name evidence="8" type="primary">leuE</name>
    <name evidence="8" type="ORF">IHE55_30070</name>
</gene>
<evidence type="ECO:0000256" key="6">
    <source>
        <dbReference type="ARBA" id="ARBA00023136"/>
    </source>
</evidence>
<organism evidence="8 9">
    <name type="scientific">Streptomyces pactum</name>
    <dbReference type="NCBI Taxonomy" id="68249"/>
    <lineage>
        <taxon>Bacteria</taxon>
        <taxon>Bacillati</taxon>
        <taxon>Actinomycetota</taxon>
        <taxon>Actinomycetes</taxon>
        <taxon>Kitasatosporales</taxon>
        <taxon>Streptomycetaceae</taxon>
        <taxon>Streptomyces</taxon>
    </lineage>
</organism>
<comment type="similarity">
    <text evidence="2">Belongs to the Rht family.</text>
</comment>
<dbReference type="Proteomes" id="UP000807371">
    <property type="component" value="Unassembled WGS sequence"/>
</dbReference>
<evidence type="ECO:0000256" key="5">
    <source>
        <dbReference type="ARBA" id="ARBA00022989"/>
    </source>
</evidence>
<dbReference type="Pfam" id="PF01810">
    <property type="entry name" value="LysE"/>
    <property type="match status" value="1"/>
</dbReference>
<keyword evidence="4 7" id="KW-0812">Transmembrane</keyword>
<feature type="transmembrane region" description="Helical" evidence="7">
    <location>
        <begin position="196"/>
        <end position="215"/>
    </location>
</feature>
<feature type="transmembrane region" description="Helical" evidence="7">
    <location>
        <begin position="12"/>
        <end position="33"/>
    </location>
</feature>
<dbReference type="PIRSF" id="PIRSF006324">
    <property type="entry name" value="LeuE"/>
    <property type="match status" value="1"/>
</dbReference>
<proteinExistence type="inferred from homology"/>
<reference evidence="8 9" key="1">
    <citation type="submission" date="2020-09" db="EMBL/GenBank/DDBJ databases">
        <title>Biosynthesis of the nuclear factor of activated T cells inhibitor NFAT-133 and its congeners in Streptomyces pactum.</title>
        <authorList>
            <person name="Zhou W."/>
            <person name="Posri P."/>
            <person name="Abugrain M.E."/>
            <person name="Weisberg A.J."/>
            <person name="Chang J.H."/>
            <person name="Mahmud T."/>
        </authorList>
    </citation>
    <scope>NUCLEOTIDE SEQUENCE [LARGE SCALE GENOMIC DNA]</scope>
    <source>
        <strain evidence="8 9">ATCC 27456</strain>
    </source>
</reference>
<protein>
    <submittedName>
        <fullName evidence="8">Leucine efflux protein LeuE</fullName>
    </submittedName>
</protein>
<keyword evidence="9" id="KW-1185">Reference proteome</keyword>
<dbReference type="InterPro" id="IPR001123">
    <property type="entry name" value="LeuE-type"/>
</dbReference>
<feature type="transmembrane region" description="Helical" evidence="7">
    <location>
        <begin position="72"/>
        <end position="92"/>
    </location>
</feature>
<feature type="transmembrane region" description="Helical" evidence="7">
    <location>
        <begin position="45"/>
        <end position="66"/>
    </location>
</feature>
<evidence type="ECO:0000256" key="4">
    <source>
        <dbReference type="ARBA" id="ARBA00022692"/>
    </source>
</evidence>
<accession>A0ABS0NUB6</accession>
<evidence type="ECO:0000313" key="8">
    <source>
        <dbReference type="EMBL" id="MBH5338797.1"/>
    </source>
</evidence>
<dbReference type="PANTHER" id="PTHR30086:SF15">
    <property type="entry name" value="LEUCINE EFFLUX PROTEIN"/>
    <property type="match status" value="1"/>
</dbReference>
<feature type="transmembrane region" description="Helical" evidence="7">
    <location>
        <begin position="127"/>
        <end position="147"/>
    </location>
</feature>
<evidence type="ECO:0000256" key="2">
    <source>
        <dbReference type="ARBA" id="ARBA00007928"/>
    </source>
</evidence>
<dbReference type="NCBIfam" id="NF008201">
    <property type="entry name" value="PRK10958.1"/>
    <property type="match status" value="1"/>
</dbReference>